<sequence>MSFMIKRKTFKIGQSHAVTLPVGWCNYYGDRIKTLTILGHNVLILAPQGLEDTAQRLIEEMEASNK</sequence>
<name>X0VRT9_9ZZZZ</name>
<evidence type="ECO:0000313" key="1">
    <source>
        <dbReference type="EMBL" id="GAG13857.1"/>
    </source>
</evidence>
<reference evidence="1" key="1">
    <citation type="journal article" date="2014" name="Front. Microbiol.">
        <title>High frequency of phylogenetically diverse reductive dehalogenase-homologous genes in deep subseafloor sedimentary metagenomes.</title>
        <authorList>
            <person name="Kawai M."/>
            <person name="Futagami T."/>
            <person name="Toyoda A."/>
            <person name="Takaki Y."/>
            <person name="Nishi S."/>
            <person name="Hori S."/>
            <person name="Arai W."/>
            <person name="Tsubouchi T."/>
            <person name="Morono Y."/>
            <person name="Uchiyama I."/>
            <person name="Ito T."/>
            <person name="Fujiyama A."/>
            <person name="Inagaki F."/>
            <person name="Takami H."/>
        </authorList>
    </citation>
    <scope>NUCLEOTIDE SEQUENCE</scope>
    <source>
        <strain evidence="1">Expedition CK06-06</strain>
    </source>
</reference>
<organism evidence="1">
    <name type="scientific">marine sediment metagenome</name>
    <dbReference type="NCBI Taxonomy" id="412755"/>
    <lineage>
        <taxon>unclassified sequences</taxon>
        <taxon>metagenomes</taxon>
        <taxon>ecological metagenomes</taxon>
    </lineage>
</organism>
<accession>X0VRT9</accession>
<proteinExistence type="predicted"/>
<gene>
    <name evidence="1" type="ORF">S01H1_35944</name>
</gene>
<dbReference type="EMBL" id="BARS01022486">
    <property type="protein sequence ID" value="GAG13857.1"/>
    <property type="molecule type" value="Genomic_DNA"/>
</dbReference>
<protein>
    <submittedName>
        <fullName evidence="1">Uncharacterized protein</fullName>
    </submittedName>
</protein>
<dbReference type="AlphaFoldDB" id="X0VRT9"/>
<comment type="caution">
    <text evidence="1">The sequence shown here is derived from an EMBL/GenBank/DDBJ whole genome shotgun (WGS) entry which is preliminary data.</text>
</comment>